<dbReference type="PROSITE" id="PS51831">
    <property type="entry name" value="HD"/>
    <property type="match status" value="1"/>
</dbReference>
<dbReference type="PANTHER" id="PTHR21262:SF31">
    <property type="entry name" value="GTP PYROPHOSPHOKINASE"/>
    <property type="match status" value="1"/>
</dbReference>
<dbReference type="Gene3D" id="3.30.70.260">
    <property type="match status" value="1"/>
</dbReference>
<feature type="domain" description="HD" evidence="4">
    <location>
        <begin position="42"/>
        <end position="141"/>
    </location>
</feature>
<dbReference type="InterPro" id="IPR045865">
    <property type="entry name" value="ACT-like_dom_sf"/>
</dbReference>
<protein>
    <recommendedName>
        <fullName evidence="7">TGS domain-containing protein</fullName>
    </recommendedName>
</protein>
<dbReference type="FunFam" id="3.30.460.10:FF:000001">
    <property type="entry name" value="GTP pyrophosphokinase RelA"/>
    <property type="match status" value="1"/>
</dbReference>
<gene>
    <name evidence="6" type="ORF">METZ01_LOCUS16510</name>
</gene>
<reference evidence="6" key="1">
    <citation type="submission" date="2018-05" db="EMBL/GenBank/DDBJ databases">
        <authorList>
            <person name="Lanie J.A."/>
            <person name="Ng W.-L."/>
            <person name="Kazmierczak K.M."/>
            <person name="Andrzejewski T.M."/>
            <person name="Davidsen T.M."/>
            <person name="Wayne K.J."/>
            <person name="Tettelin H."/>
            <person name="Glass J.I."/>
            <person name="Rusch D."/>
            <person name="Podicherti R."/>
            <person name="Tsui H.-C.T."/>
            <person name="Winkler M.E."/>
        </authorList>
    </citation>
    <scope>NUCLEOTIDE SEQUENCE</scope>
</reference>
<dbReference type="PANTHER" id="PTHR21262">
    <property type="entry name" value="GUANOSINE-3',5'-BIS DIPHOSPHATE 3'-PYROPHOSPHOHYDROLASE"/>
    <property type="match status" value="1"/>
</dbReference>
<dbReference type="PROSITE" id="PS51671">
    <property type="entry name" value="ACT"/>
    <property type="match status" value="1"/>
</dbReference>
<evidence type="ECO:0000313" key="6">
    <source>
        <dbReference type="EMBL" id="SUZ63656.1"/>
    </source>
</evidence>
<accession>A0A381P9L4</accession>
<dbReference type="PROSITE" id="PS51880">
    <property type="entry name" value="TGS"/>
    <property type="match status" value="1"/>
</dbReference>
<proteinExistence type="inferred from homology"/>
<dbReference type="EMBL" id="UINC01000921">
    <property type="protein sequence ID" value="SUZ63656.1"/>
    <property type="molecule type" value="Genomic_DNA"/>
</dbReference>
<dbReference type="Pfam" id="PF04607">
    <property type="entry name" value="RelA_SpoT"/>
    <property type="match status" value="1"/>
</dbReference>
<dbReference type="Pfam" id="PF02824">
    <property type="entry name" value="TGS"/>
    <property type="match status" value="1"/>
</dbReference>
<comment type="pathway">
    <text evidence="2">Purine metabolism.</text>
</comment>
<dbReference type="Pfam" id="PF13291">
    <property type="entry name" value="ACT_4"/>
    <property type="match status" value="1"/>
</dbReference>
<feature type="domain" description="ACT" evidence="3">
    <location>
        <begin position="635"/>
        <end position="707"/>
    </location>
</feature>
<dbReference type="Pfam" id="PF13328">
    <property type="entry name" value="HD_4"/>
    <property type="match status" value="1"/>
</dbReference>
<dbReference type="InterPro" id="IPR007685">
    <property type="entry name" value="RelA_SpoT"/>
</dbReference>
<evidence type="ECO:0000259" key="3">
    <source>
        <dbReference type="PROSITE" id="PS51671"/>
    </source>
</evidence>
<dbReference type="FunFam" id="1.10.3210.10:FF:000001">
    <property type="entry name" value="GTP pyrophosphokinase RelA"/>
    <property type="match status" value="1"/>
</dbReference>
<feature type="domain" description="TGS" evidence="5">
    <location>
        <begin position="383"/>
        <end position="444"/>
    </location>
</feature>
<dbReference type="AlphaFoldDB" id="A0A381P9L4"/>
<dbReference type="InterPro" id="IPR006674">
    <property type="entry name" value="HD_domain"/>
</dbReference>
<evidence type="ECO:0000256" key="1">
    <source>
        <dbReference type="ARBA" id="ARBA00007476"/>
    </source>
</evidence>
<sequence>MVKLVDAHHKNIGEDLVLQLWPAYQYSKNNHEGQLRKSGRPYFEHCISVAQLLAEWNMDMHTIVGGMLHDCIEDTNASYDEIKKEFGEEVAELVDGVTKLGGVEFDSRKEKQAENLMKMFLSMAKDLRVVIIKFADRLHNMRTIEYLPLIKQRRIAVETRDVYSPLAHRLGMFQIKSELDDLVLNTLEPDAYKEIEKLLKSTGGKRKKTLKEITEPIKQQLGDHNITYNLKTRLKSHASIHNKMVSREKLFDEIYDIFALRIIVSDVPECYSTLGLIHQLFTPVHERFKDFLARPKINGYQSLHTTVIGPSGKMVEIQIRTEEMDRTAEIGVAAHWKYKENGKKKGDMDRHVQWLRDLVSILSDESADPGEFMNLLKIDLFQNEVFVFTPAGDLVQLPSGSTPIDFAYDVHTEVGHHCLSAKVDGRIVPLNTELKSGQTVEIIASDSQTPSAAWLKFVITTKARTHIRRWHRRSQQEESAKLGKEILEKTLRRMKQIDRLKELMSDPTAAGYGDEESMLVALGSGQATVREIIRKAFPQVSEADIKEVKEKRSFLDIARRSARGVRVQGIDNILINFGKCCNPIPGDEIIGFVTRGRGVTVHRAECQNLPIMSESSDRFLEVEWDVARKTEFLSQLKVMIEDRKAYLKDMTEAISGLSVNITSVDVKVEDALAMCMIIIFVPNVRRLNMVIKKIENIPGTVSVQRAT</sequence>
<dbReference type="Gene3D" id="1.10.3210.10">
    <property type="entry name" value="Hypothetical protein af1432"/>
    <property type="match status" value="1"/>
</dbReference>
<evidence type="ECO:0000259" key="4">
    <source>
        <dbReference type="PROSITE" id="PS51831"/>
    </source>
</evidence>
<organism evidence="6">
    <name type="scientific">marine metagenome</name>
    <dbReference type="NCBI Taxonomy" id="408172"/>
    <lineage>
        <taxon>unclassified sequences</taxon>
        <taxon>metagenomes</taxon>
        <taxon>ecological metagenomes</taxon>
    </lineage>
</organism>
<dbReference type="InterPro" id="IPR002912">
    <property type="entry name" value="ACT_dom"/>
</dbReference>
<evidence type="ECO:0000256" key="2">
    <source>
        <dbReference type="ARBA" id="ARBA00025704"/>
    </source>
</evidence>
<dbReference type="InterPro" id="IPR004095">
    <property type="entry name" value="TGS"/>
</dbReference>
<dbReference type="InterPro" id="IPR012676">
    <property type="entry name" value="TGS-like"/>
</dbReference>
<dbReference type="SUPFAM" id="SSF109604">
    <property type="entry name" value="HD-domain/PDEase-like"/>
    <property type="match status" value="1"/>
</dbReference>
<evidence type="ECO:0008006" key="7">
    <source>
        <dbReference type="Google" id="ProtNLM"/>
    </source>
</evidence>
<dbReference type="SUPFAM" id="SSF55021">
    <property type="entry name" value="ACT-like"/>
    <property type="match status" value="1"/>
</dbReference>
<dbReference type="CDD" id="cd00077">
    <property type="entry name" value="HDc"/>
    <property type="match status" value="1"/>
</dbReference>
<dbReference type="InterPro" id="IPR004811">
    <property type="entry name" value="RelA/Spo_fam"/>
</dbReference>
<dbReference type="SMART" id="SM00954">
    <property type="entry name" value="RelA_SpoT"/>
    <property type="match status" value="1"/>
</dbReference>
<dbReference type="CDD" id="cd05399">
    <property type="entry name" value="NT_Rel-Spo_like"/>
    <property type="match status" value="1"/>
</dbReference>
<dbReference type="CDD" id="cd04876">
    <property type="entry name" value="ACT_RelA-SpoT"/>
    <property type="match status" value="1"/>
</dbReference>
<dbReference type="SMART" id="SM00471">
    <property type="entry name" value="HDc"/>
    <property type="match status" value="1"/>
</dbReference>
<dbReference type="InterPro" id="IPR045600">
    <property type="entry name" value="RelA/SpoT_AH_RIS"/>
</dbReference>
<dbReference type="InterPro" id="IPR003607">
    <property type="entry name" value="HD/PDEase_dom"/>
</dbReference>
<dbReference type="Gene3D" id="3.10.20.30">
    <property type="match status" value="1"/>
</dbReference>
<dbReference type="Pfam" id="PF19296">
    <property type="entry name" value="RelA_AH_RIS"/>
    <property type="match status" value="1"/>
</dbReference>
<dbReference type="GO" id="GO:0015969">
    <property type="term" value="P:guanosine tetraphosphate metabolic process"/>
    <property type="evidence" value="ECO:0007669"/>
    <property type="project" value="InterPro"/>
</dbReference>
<dbReference type="SUPFAM" id="SSF81271">
    <property type="entry name" value="TGS-like"/>
    <property type="match status" value="1"/>
</dbReference>
<dbReference type="InterPro" id="IPR033655">
    <property type="entry name" value="TGS_RelA/SpoT"/>
</dbReference>
<dbReference type="Gene3D" id="3.30.460.10">
    <property type="entry name" value="Beta Polymerase, domain 2"/>
    <property type="match status" value="1"/>
</dbReference>
<dbReference type="InterPro" id="IPR043519">
    <property type="entry name" value="NT_sf"/>
</dbReference>
<name>A0A381P9L4_9ZZZZ</name>
<dbReference type="SUPFAM" id="SSF81301">
    <property type="entry name" value="Nucleotidyltransferase"/>
    <property type="match status" value="1"/>
</dbReference>
<dbReference type="CDD" id="cd01668">
    <property type="entry name" value="TGS_RSH"/>
    <property type="match status" value="1"/>
</dbReference>
<dbReference type="GO" id="GO:0005886">
    <property type="term" value="C:plasma membrane"/>
    <property type="evidence" value="ECO:0007669"/>
    <property type="project" value="TreeGrafter"/>
</dbReference>
<dbReference type="NCBIfam" id="TIGR00691">
    <property type="entry name" value="spoT_relA"/>
    <property type="match status" value="1"/>
</dbReference>
<evidence type="ECO:0000259" key="5">
    <source>
        <dbReference type="PROSITE" id="PS51880"/>
    </source>
</evidence>
<comment type="similarity">
    <text evidence="1">Belongs to the RelA/SpoT family.</text>
</comment>
<dbReference type="FunFam" id="3.10.20.30:FF:000002">
    <property type="entry name" value="GTP pyrophosphokinase (RelA/SpoT)"/>
    <property type="match status" value="1"/>
</dbReference>
<dbReference type="InterPro" id="IPR012675">
    <property type="entry name" value="Beta-grasp_dom_sf"/>
</dbReference>